<comment type="caution">
    <text evidence="4">The sequence shown here is derived from an EMBL/GenBank/DDBJ whole genome shotgun (WGS) entry which is preliminary data.</text>
</comment>
<keyword evidence="1 2" id="KW-0175">Coiled coil</keyword>
<feature type="coiled-coil region" evidence="2">
    <location>
        <begin position="80"/>
        <end position="118"/>
    </location>
</feature>
<feature type="signal peptide" evidence="3">
    <location>
        <begin position="1"/>
        <end position="19"/>
    </location>
</feature>
<keyword evidence="3" id="KW-0732">Signal</keyword>
<evidence type="ECO:0008006" key="6">
    <source>
        <dbReference type="Google" id="ProtNLM"/>
    </source>
</evidence>
<proteinExistence type="predicted"/>
<evidence type="ECO:0000313" key="4">
    <source>
        <dbReference type="EMBL" id="HIZ92336.1"/>
    </source>
</evidence>
<dbReference type="PANTHER" id="PTHR23160:SF19">
    <property type="entry name" value="MYOSIN HEAVY CHAIN-RELATED PROTEIN"/>
    <property type="match status" value="1"/>
</dbReference>
<feature type="coiled-coil region" evidence="2">
    <location>
        <begin position="397"/>
        <end position="424"/>
    </location>
</feature>
<accession>A0A9D2H0F2</accession>
<reference evidence="4" key="1">
    <citation type="journal article" date="2021" name="PeerJ">
        <title>Extensive microbial diversity within the chicken gut microbiome revealed by metagenomics and culture.</title>
        <authorList>
            <person name="Gilroy R."/>
            <person name="Ravi A."/>
            <person name="Getino M."/>
            <person name="Pursley I."/>
            <person name="Horton D.L."/>
            <person name="Alikhan N.F."/>
            <person name="Baker D."/>
            <person name="Gharbi K."/>
            <person name="Hall N."/>
            <person name="Watson M."/>
            <person name="Adriaenssens E.M."/>
            <person name="Foster-Nyarko E."/>
            <person name="Jarju S."/>
            <person name="Secka A."/>
            <person name="Antonio M."/>
            <person name="Oren A."/>
            <person name="Chaudhuri R.R."/>
            <person name="La Ragione R."/>
            <person name="Hildebrand F."/>
            <person name="Pallen M.J."/>
        </authorList>
    </citation>
    <scope>NUCLEOTIDE SEQUENCE</scope>
    <source>
        <strain evidence="4">CHK118-2852</strain>
    </source>
</reference>
<dbReference type="PROSITE" id="PS51257">
    <property type="entry name" value="PROKAR_LIPOPROTEIN"/>
    <property type="match status" value="1"/>
</dbReference>
<dbReference type="EMBL" id="DXAV01000079">
    <property type="protein sequence ID" value="HIZ92336.1"/>
    <property type="molecule type" value="Genomic_DNA"/>
</dbReference>
<evidence type="ECO:0000313" key="5">
    <source>
        <dbReference type="Proteomes" id="UP000824108"/>
    </source>
</evidence>
<evidence type="ECO:0000256" key="2">
    <source>
        <dbReference type="SAM" id="Coils"/>
    </source>
</evidence>
<reference evidence="4" key="2">
    <citation type="submission" date="2021-04" db="EMBL/GenBank/DDBJ databases">
        <authorList>
            <person name="Gilroy R."/>
        </authorList>
    </citation>
    <scope>NUCLEOTIDE SEQUENCE</scope>
    <source>
        <strain evidence="4">CHK118-2852</strain>
    </source>
</reference>
<organism evidence="4 5">
    <name type="scientific">Candidatus Bacteroides merdavium</name>
    <dbReference type="NCBI Taxonomy" id="2838472"/>
    <lineage>
        <taxon>Bacteria</taxon>
        <taxon>Pseudomonadati</taxon>
        <taxon>Bacteroidota</taxon>
        <taxon>Bacteroidia</taxon>
        <taxon>Bacteroidales</taxon>
        <taxon>Bacteroidaceae</taxon>
        <taxon>Bacteroides</taxon>
    </lineage>
</organism>
<feature type="coiled-coil region" evidence="2">
    <location>
        <begin position="173"/>
        <end position="239"/>
    </location>
</feature>
<evidence type="ECO:0000256" key="1">
    <source>
        <dbReference type="ARBA" id="ARBA00023054"/>
    </source>
</evidence>
<dbReference type="AlphaFoldDB" id="A0A9D2H0F2"/>
<protein>
    <recommendedName>
        <fullName evidence="6">Lipoprotein</fullName>
    </recommendedName>
</protein>
<dbReference type="PANTHER" id="PTHR23160">
    <property type="entry name" value="SYNAPTONEMAL COMPLEX PROTEIN-RELATED"/>
    <property type="match status" value="1"/>
</dbReference>
<feature type="chain" id="PRO_5039526405" description="Lipoprotein" evidence="3">
    <location>
        <begin position="20"/>
        <end position="600"/>
    </location>
</feature>
<name>A0A9D2H0F2_9BACE</name>
<sequence>MKKKLMMVAVLLGALSLGACVEDNESASVTAIRNAKAAQLEALAKYANAQAEAEAVRAAAEAAFMAAQAAYQQALADATAAETEYLKQQYELELEKLRAQYEAEIAAAKLQTAQYEQQIWEEADQHIQNIFNKYTSALNQIYYLNNELIDKQYELARVEVDSAAAQAAYDKQIAIYNQNIADYTAQIERLESMDTDKAALETQLNELAAQAYDLIKKQQPAAQNKVAEAQKAYEEAQNDISLYPSFSDMHEQQEWYASRLDYLAALDTLQQYPYGGNIFYSLTVYNEIEPVEGCYYSLFVSSYILPDGSDYLRMKQYADRWHADRIKSQEDMIGNPGNAAATPAVAATGLYIDLENAQQSKKYWDDAIAAEQAKGDAADQDLIAQYTRNSEDAQVYILSCQERIAEAEEELEELKANQAIYENNLKIVAAGSDAEKEYLAAVEVAKEKAEAYLTAYHELHKIENAIDVIGITDFATDGMVISWSGPSEYSIIYDLYNEATTVENEILSLKEQIANVKQQIANLGVNSGEWIRDYGYYYDPNTDSWIYGQVEMWVATTGVTPEQTRKLIQMEIDRINAEIETYEKLANQYKAELDALLAAE</sequence>
<feature type="coiled-coil region" evidence="2">
    <location>
        <begin position="499"/>
        <end position="526"/>
    </location>
</feature>
<evidence type="ECO:0000256" key="3">
    <source>
        <dbReference type="SAM" id="SignalP"/>
    </source>
</evidence>
<gene>
    <name evidence="4" type="ORF">H9807_09535</name>
</gene>
<dbReference type="Proteomes" id="UP000824108">
    <property type="component" value="Unassembled WGS sequence"/>
</dbReference>
<feature type="coiled-coil region" evidence="2">
    <location>
        <begin position="565"/>
        <end position="599"/>
    </location>
</feature>